<feature type="transmembrane region" description="Helical" evidence="11">
    <location>
        <begin position="127"/>
        <end position="145"/>
    </location>
</feature>
<name>A0AAE0Z808_9GAST</name>
<dbReference type="Proteomes" id="UP001283361">
    <property type="component" value="Unassembled WGS sequence"/>
</dbReference>
<feature type="transmembrane region" description="Helical" evidence="11">
    <location>
        <begin position="151"/>
        <end position="174"/>
    </location>
</feature>
<keyword evidence="6 11" id="KW-1133">Transmembrane helix</keyword>
<protein>
    <recommendedName>
        <fullName evidence="14">Voltage-gated hydrogen channel 1</fullName>
    </recommendedName>
</protein>
<keyword evidence="3" id="KW-1003">Cell membrane</keyword>
<keyword evidence="9" id="KW-0407">Ion channel</keyword>
<evidence type="ECO:0000256" key="5">
    <source>
        <dbReference type="ARBA" id="ARBA00022882"/>
    </source>
</evidence>
<proteinExistence type="predicted"/>
<dbReference type="InterPro" id="IPR027359">
    <property type="entry name" value="Volt_channel_dom_sf"/>
</dbReference>
<feature type="region of interest" description="Disordered" evidence="10">
    <location>
        <begin position="633"/>
        <end position="791"/>
    </location>
</feature>
<keyword evidence="5" id="KW-0851">Voltage-gated channel</keyword>
<organism evidence="12 13">
    <name type="scientific">Elysia crispata</name>
    <name type="common">lettuce slug</name>
    <dbReference type="NCBI Taxonomy" id="231223"/>
    <lineage>
        <taxon>Eukaryota</taxon>
        <taxon>Metazoa</taxon>
        <taxon>Spiralia</taxon>
        <taxon>Lophotrochozoa</taxon>
        <taxon>Mollusca</taxon>
        <taxon>Gastropoda</taxon>
        <taxon>Heterobranchia</taxon>
        <taxon>Euthyneura</taxon>
        <taxon>Panpulmonata</taxon>
        <taxon>Sacoglossa</taxon>
        <taxon>Placobranchoidea</taxon>
        <taxon>Plakobranchidae</taxon>
        <taxon>Elysia</taxon>
    </lineage>
</organism>
<dbReference type="GO" id="GO:0005886">
    <property type="term" value="C:plasma membrane"/>
    <property type="evidence" value="ECO:0007669"/>
    <property type="project" value="UniProtKB-SubCell"/>
</dbReference>
<keyword evidence="8 11" id="KW-0472">Membrane</keyword>
<feature type="compositionally biased region" description="Gly residues" evidence="10">
    <location>
        <begin position="501"/>
        <end position="513"/>
    </location>
</feature>
<dbReference type="PANTHER" id="PTHR46480:SF1">
    <property type="entry name" value="VOLTAGE-GATED HYDROGEN CHANNEL 1"/>
    <property type="match status" value="1"/>
</dbReference>
<dbReference type="GO" id="GO:0034702">
    <property type="term" value="C:monoatomic ion channel complex"/>
    <property type="evidence" value="ECO:0007669"/>
    <property type="project" value="UniProtKB-KW"/>
</dbReference>
<feature type="transmembrane region" description="Helical" evidence="11">
    <location>
        <begin position="373"/>
        <end position="395"/>
    </location>
</feature>
<evidence type="ECO:0000256" key="2">
    <source>
        <dbReference type="ARBA" id="ARBA00022448"/>
    </source>
</evidence>
<evidence type="ECO:0000256" key="9">
    <source>
        <dbReference type="ARBA" id="ARBA00023303"/>
    </source>
</evidence>
<reference evidence="12" key="1">
    <citation type="journal article" date="2023" name="G3 (Bethesda)">
        <title>A reference genome for the long-term kleptoplast-retaining sea slug Elysia crispata morphotype clarki.</title>
        <authorList>
            <person name="Eastman K.E."/>
            <person name="Pendleton A.L."/>
            <person name="Shaikh M.A."/>
            <person name="Suttiyut T."/>
            <person name="Ogas R."/>
            <person name="Tomko P."/>
            <person name="Gavelis G."/>
            <person name="Widhalm J.R."/>
            <person name="Wisecaver J.H."/>
        </authorList>
    </citation>
    <scope>NUCLEOTIDE SEQUENCE</scope>
    <source>
        <strain evidence="12">ECLA1</strain>
    </source>
</reference>
<feature type="transmembrane region" description="Helical" evidence="11">
    <location>
        <begin position="340"/>
        <end position="361"/>
    </location>
</feature>
<feature type="compositionally biased region" description="Polar residues" evidence="10">
    <location>
        <begin position="571"/>
        <end position="582"/>
    </location>
</feature>
<evidence type="ECO:0000256" key="8">
    <source>
        <dbReference type="ARBA" id="ARBA00023136"/>
    </source>
</evidence>
<comment type="subcellular location">
    <subcellularLocation>
        <location evidence="1">Cell membrane</location>
        <topology evidence="1">Multi-pass membrane protein</topology>
    </subcellularLocation>
</comment>
<feature type="transmembrane region" description="Helical" evidence="11">
    <location>
        <begin position="253"/>
        <end position="273"/>
    </location>
</feature>
<sequence length="791" mass="85565">MSPKGLQYQRSEPTPHTHTHRSLSTKPAPVSASINRSNLFRGFSCNGQIENTEGNQTKPKPHLIKDGGILQVLAAQTLKIASINGLGEVDKLENDLEDEIRYENRSPAKTAIGRLRRAGQHRIHSKVVLLVVVFLNIIDCLLVISELVLDFLHVLFVVFLNIIDCLLVISELVLDFLHVLFDREEVRDMVSEFIDQMSKLHHKLGWEKKYEDGPHGSDRTYTSYHFLEYILNAFVTFKPDASAAAHRNRSEECVYFLNLTAVNASQSLTSFVTSTASQMGPDWSDTSSVAYGACFAPFLSAKGSSSSAHSSLTDHDSSPGFKLKHHGYVGHKLLDVAHKLHYASVAILSVLVLLLIFKIFCSGKRFFRSRMQVFDGVVVLISFTLDLVFIEGLAVLRLEEFIIIICFLLPWRILRVINSLIAAVLDQQRLNLKIIYKQKKKISRTLSETNTKIEVMQRHIEVLQALCTSRGLSVVNGEITGTRHPAKPSGKDNSSSHKHGGGGSSNKHGGGGSSNKHGSSSGGLAGMAGMMALGKLAFQAADTLAPISNGYTQHQHNNNNNNINNGGVGSGDSTTSQKSSLPNGHAGTALSTSDDVLNRGEHPSHELGTELTPVGHIKAESDSELFTLENELQQEQHQRQGSDSKDVESGIEGDASARQSATTISIYSENDSPTTQPRLSLEDTPSSPSQQAAEIIASPGTLEADLDSVRVQIGVANHPAPSSSSPPPSSPESGPLQSPRPDAVTSTNTADATAPTGSPTTPSLLTVDKDTNSTVEAPHENISDTDAVSKL</sequence>
<evidence type="ECO:0000256" key="10">
    <source>
        <dbReference type="SAM" id="MobiDB-lite"/>
    </source>
</evidence>
<feature type="compositionally biased region" description="Polar residues" evidence="10">
    <location>
        <begin position="657"/>
        <end position="692"/>
    </location>
</feature>
<dbReference type="PANTHER" id="PTHR46480">
    <property type="entry name" value="F20B24.22"/>
    <property type="match status" value="1"/>
</dbReference>
<evidence type="ECO:0000256" key="3">
    <source>
        <dbReference type="ARBA" id="ARBA00022475"/>
    </source>
</evidence>
<feature type="compositionally biased region" description="Basic and acidic residues" evidence="10">
    <location>
        <begin position="596"/>
        <end position="608"/>
    </location>
</feature>
<evidence type="ECO:0000256" key="11">
    <source>
        <dbReference type="SAM" id="Phobius"/>
    </source>
</evidence>
<evidence type="ECO:0000256" key="4">
    <source>
        <dbReference type="ARBA" id="ARBA00022692"/>
    </source>
</evidence>
<dbReference type="InterPro" id="IPR031846">
    <property type="entry name" value="Hvcn1"/>
</dbReference>
<keyword evidence="2" id="KW-0813">Transport</keyword>
<feature type="region of interest" description="Disordered" evidence="10">
    <location>
        <begin position="549"/>
        <end position="615"/>
    </location>
</feature>
<dbReference type="GO" id="GO:0030171">
    <property type="term" value="F:voltage-gated proton channel activity"/>
    <property type="evidence" value="ECO:0007669"/>
    <property type="project" value="InterPro"/>
</dbReference>
<accession>A0AAE0Z808</accession>
<evidence type="ECO:0000313" key="12">
    <source>
        <dbReference type="EMBL" id="KAK3764478.1"/>
    </source>
</evidence>
<feature type="region of interest" description="Disordered" evidence="10">
    <location>
        <begin position="479"/>
        <end position="522"/>
    </location>
</feature>
<keyword evidence="4 11" id="KW-0812">Transmembrane</keyword>
<keyword evidence="13" id="KW-1185">Reference proteome</keyword>
<keyword evidence="7" id="KW-0406">Ion transport</keyword>
<comment type="caution">
    <text evidence="12">The sequence shown here is derived from an EMBL/GenBank/DDBJ whole genome shotgun (WGS) entry which is preliminary data.</text>
</comment>
<evidence type="ECO:0000256" key="7">
    <source>
        <dbReference type="ARBA" id="ARBA00023065"/>
    </source>
</evidence>
<feature type="region of interest" description="Disordered" evidence="10">
    <location>
        <begin position="1"/>
        <end position="31"/>
    </location>
</feature>
<dbReference type="EMBL" id="JAWDGP010004437">
    <property type="protein sequence ID" value="KAK3764478.1"/>
    <property type="molecule type" value="Genomic_DNA"/>
</dbReference>
<feature type="compositionally biased region" description="Basic and acidic residues" evidence="10">
    <location>
        <begin position="634"/>
        <end position="648"/>
    </location>
</feature>
<feature type="compositionally biased region" description="Low complexity" evidence="10">
    <location>
        <begin position="749"/>
        <end position="766"/>
    </location>
</feature>
<evidence type="ECO:0008006" key="14">
    <source>
        <dbReference type="Google" id="ProtNLM"/>
    </source>
</evidence>
<feature type="compositionally biased region" description="Basic and acidic residues" evidence="10">
    <location>
        <begin position="767"/>
        <end position="791"/>
    </location>
</feature>
<evidence type="ECO:0000313" key="13">
    <source>
        <dbReference type="Proteomes" id="UP001283361"/>
    </source>
</evidence>
<dbReference type="AlphaFoldDB" id="A0AAE0Z808"/>
<gene>
    <name evidence="12" type="ORF">RRG08_055643</name>
</gene>
<dbReference type="Gene3D" id="1.20.120.350">
    <property type="entry name" value="Voltage-gated potassium channels. Chain C"/>
    <property type="match status" value="1"/>
</dbReference>
<evidence type="ECO:0000256" key="1">
    <source>
        <dbReference type="ARBA" id="ARBA00004651"/>
    </source>
</evidence>
<evidence type="ECO:0000256" key="6">
    <source>
        <dbReference type="ARBA" id="ARBA00022989"/>
    </source>
</evidence>